<reference evidence="2 3" key="1">
    <citation type="journal article" date="2024" name="bioRxiv">
        <title>A reference genome for Trichogramma kaykai: A tiny desert-dwelling parasitoid wasp with competing sex-ratio distorters.</title>
        <authorList>
            <person name="Culotta J."/>
            <person name="Lindsey A.R."/>
        </authorList>
    </citation>
    <scope>NUCLEOTIDE SEQUENCE [LARGE SCALE GENOMIC DNA]</scope>
    <source>
        <strain evidence="2 3">KSX58</strain>
    </source>
</reference>
<feature type="transmembrane region" description="Helical" evidence="1">
    <location>
        <begin position="82"/>
        <end position="102"/>
    </location>
</feature>
<dbReference type="AlphaFoldDB" id="A0ABD2VW50"/>
<protein>
    <submittedName>
        <fullName evidence="2">Uncharacterized protein</fullName>
    </submittedName>
</protein>
<dbReference type="Proteomes" id="UP001627154">
    <property type="component" value="Unassembled WGS sequence"/>
</dbReference>
<evidence type="ECO:0000313" key="3">
    <source>
        <dbReference type="Proteomes" id="UP001627154"/>
    </source>
</evidence>
<accession>A0ABD2VW50</accession>
<organism evidence="2 3">
    <name type="scientific">Trichogramma kaykai</name>
    <dbReference type="NCBI Taxonomy" id="54128"/>
    <lineage>
        <taxon>Eukaryota</taxon>
        <taxon>Metazoa</taxon>
        <taxon>Ecdysozoa</taxon>
        <taxon>Arthropoda</taxon>
        <taxon>Hexapoda</taxon>
        <taxon>Insecta</taxon>
        <taxon>Pterygota</taxon>
        <taxon>Neoptera</taxon>
        <taxon>Endopterygota</taxon>
        <taxon>Hymenoptera</taxon>
        <taxon>Apocrita</taxon>
        <taxon>Proctotrupomorpha</taxon>
        <taxon>Chalcidoidea</taxon>
        <taxon>Trichogrammatidae</taxon>
        <taxon>Trichogramma</taxon>
    </lineage>
</organism>
<dbReference type="EMBL" id="JBJJXI010000167">
    <property type="protein sequence ID" value="KAL3384828.1"/>
    <property type="molecule type" value="Genomic_DNA"/>
</dbReference>
<keyword evidence="1" id="KW-0812">Transmembrane</keyword>
<feature type="transmembrane region" description="Helical" evidence="1">
    <location>
        <begin position="42"/>
        <end position="62"/>
    </location>
</feature>
<keyword evidence="1" id="KW-0472">Membrane</keyword>
<keyword evidence="1" id="KW-1133">Transmembrane helix</keyword>
<evidence type="ECO:0000313" key="2">
    <source>
        <dbReference type="EMBL" id="KAL3384828.1"/>
    </source>
</evidence>
<comment type="caution">
    <text evidence="2">The sequence shown here is derived from an EMBL/GenBank/DDBJ whole genome shotgun (WGS) entry which is preliminary data.</text>
</comment>
<evidence type="ECO:0000256" key="1">
    <source>
        <dbReference type="SAM" id="Phobius"/>
    </source>
</evidence>
<sequence>MRRKLSKQASTAALRAVFFFLDVGRVNFAASGPSKRVPHWKTSLNITSVGTLLSFFATSVSFPYIPRPPYGDEGFGNQKRRLFLAASCGSFFIPLAPLASVLKRLIG</sequence>
<gene>
    <name evidence="2" type="ORF">TKK_019475</name>
</gene>
<proteinExistence type="predicted"/>
<keyword evidence="3" id="KW-1185">Reference proteome</keyword>
<name>A0ABD2VW50_9HYME</name>